<dbReference type="InterPro" id="IPR013762">
    <property type="entry name" value="Integrase-like_cat_sf"/>
</dbReference>
<feature type="compositionally biased region" description="Acidic residues" evidence="2">
    <location>
        <begin position="452"/>
        <end position="461"/>
    </location>
</feature>
<reference evidence="3" key="1">
    <citation type="journal article" date="2023" name="G3 (Bethesda)">
        <title>A reference genome for the long-term kleptoplast-retaining sea slug Elysia crispata morphotype clarki.</title>
        <authorList>
            <person name="Eastman K.E."/>
            <person name="Pendleton A.L."/>
            <person name="Shaikh M.A."/>
            <person name="Suttiyut T."/>
            <person name="Ogas R."/>
            <person name="Tomko P."/>
            <person name="Gavelis G."/>
            <person name="Widhalm J.R."/>
            <person name="Wisecaver J.H."/>
        </authorList>
    </citation>
    <scope>NUCLEOTIDE SEQUENCE</scope>
    <source>
        <strain evidence="3">ECLA1</strain>
    </source>
</reference>
<sequence length="461" mass="52157">LFCARGLHSLQLTVPETQYNSFHKTLKHLIMAPAKRFKCYVCGKDITRLSRHLITVHKVNPIIARGHRYDVIEAKRKKKKCPLCGRMSQLLRHLNEDLLLEYTKYRKAVQQRATSTVSKEIKSLMDCLKALNRSGNLEIILKVPEDDRDRVCHLFRARIVNPMKALVKREGDKAASGCYNKLWAMRNFLKWLEETHPLFVSRKNLKPELKSLISNVSAALVPLRASKRMRTTSINKQIEPIDVSEDLPTQALLKSLEKASTWMNLHKVRDYIMTVLAIGSMSRLGALRNMLVDEFQASQPAQEEDMFVVEVKSHKTSKTYGAAGIYFTGSLKRQTESYLAKRKISSKWVFCTTSGDQLSSSQAAAIFRRLTKTTATCMRKSVAIAHRESTCEVQSAISEAMMHSMAVHRESYAAKAHQSTIYKGLKAVGAVQCLQDSASCSTNREKTPDVPSSEEENMCTK</sequence>
<dbReference type="AlphaFoldDB" id="A0AAE1BAH3"/>
<protein>
    <submittedName>
        <fullName evidence="3">Uncharacterized protein</fullName>
    </submittedName>
</protein>
<organism evidence="3 4">
    <name type="scientific">Elysia crispata</name>
    <name type="common">lettuce slug</name>
    <dbReference type="NCBI Taxonomy" id="231223"/>
    <lineage>
        <taxon>Eukaryota</taxon>
        <taxon>Metazoa</taxon>
        <taxon>Spiralia</taxon>
        <taxon>Lophotrochozoa</taxon>
        <taxon>Mollusca</taxon>
        <taxon>Gastropoda</taxon>
        <taxon>Heterobranchia</taxon>
        <taxon>Euthyneura</taxon>
        <taxon>Panpulmonata</taxon>
        <taxon>Sacoglossa</taxon>
        <taxon>Placobranchoidea</taxon>
        <taxon>Plakobranchidae</taxon>
        <taxon>Elysia</taxon>
    </lineage>
</organism>
<name>A0AAE1BAH3_9GAST</name>
<evidence type="ECO:0000313" key="4">
    <source>
        <dbReference type="Proteomes" id="UP001283361"/>
    </source>
</evidence>
<evidence type="ECO:0000256" key="1">
    <source>
        <dbReference type="ARBA" id="ARBA00023172"/>
    </source>
</evidence>
<dbReference type="SUPFAM" id="SSF56349">
    <property type="entry name" value="DNA breaking-rejoining enzymes"/>
    <property type="match status" value="1"/>
</dbReference>
<feature type="region of interest" description="Disordered" evidence="2">
    <location>
        <begin position="441"/>
        <end position="461"/>
    </location>
</feature>
<keyword evidence="1" id="KW-0233">DNA recombination</keyword>
<dbReference type="EMBL" id="JAWDGP010000288">
    <property type="protein sequence ID" value="KAK3801627.1"/>
    <property type="molecule type" value="Genomic_DNA"/>
</dbReference>
<dbReference type="Proteomes" id="UP001283361">
    <property type="component" value="Unassembled WGS sequence"/>
</dbReference>
<dbReference type="GO" id="GO:0015074">
    <property type="term" value="P:DNA integration"/>
    <property type="evidence" value="ECO:0007669"/>
    <property type="project" value="InterPro"/>
</dbReference>
<keyword evidence="4" id="KW-1185">Reference proteome</keyword>
<evidence type="ECO:0000313" key="3">
    <source>
        <dbReference type="EMBL" id="KAK3801627.1"/>
    </source>
</evidence>
<comment type="caution">
    <text evidence="3">The sequence shown here is derived from an EMBL/GenBank/DDBJ whole genome shotgun (WGS) entry which is preliminary data.</text>
</comment>
<dbReference type="GO" id="GO:0006310">
    <property type="term" value="P:DNA recombination"/>
    <property type="evidence" value="ECO:0007669"/>
    <property type="project" value="UniProtKB-KW"/>
</dbReference>
<dbReference type="InterPro" id="IPR011010">
    <property type="entry name" value="DNA_brk_join_enz"/>
</dbReference>
<evidence type="ECO:0000256" key="2">
    <source>
        <dbReference type="SAM" id="MobiDB-lite"/>
    </source>
</evidence>
<dbReference type="GO" id="GO:0003677">
    <property type="term" value="F:DNA binding"/>
    <property type="evidence" value="ECO:0007669"/>
    <property type="project" value="InterPro"/>
</dbReference>
<proteinExistence type="predicted"/>
<feature type="non-terminal residue" evidence="3">
    <location>
        <position position="1"/>
    </location>
</feature>
<dbReference type="Gene3D" id="1.10.443.10">
    <property type="entry name" value="Intergrase catalytic core"/>
    <property type="match status" value="1"/>
</dbReference>
<accession>A0AAE1BAH3</accession>
<gene>
    <name evidence="3" type="ORF">RRG08_062872</name>
</gene>